<organism evidence="2 3">
    <name type="scientific">Amanita muscaria (strain Koide BX008)</name>
    <dbReference type="NCBI Taxonomy" id="946122"/>
    <lineage>
        <taxon>Eukaryota</taxon>
        <taxon>Fungi</taxon>
        <taxon>Dikarya</taxon>
        <taxon>Basidiomycota</taxon>
        <taxon>Agaricomycotina</taxon>
        <taxon>Agaricomycetes</taxon>
        <taxon>Agaricomycetidae</taxon>
        <taxon>Agaricales</taxon>
        <taxon>Pluteineae</taxon>
        <taxon>Amanitaceae</taxon>
        <taxon>Amanita</taxon>
    </lineage>
</organism>
<reference evidence="2 3" key="1">
    <citation type="submission" date="2014-04" db="EMBL/GenBank/DDBJ databases">
        <title>Evolutionary Origins and Diversification of the Mycorrhizal Mutualists.</title>
        <authorList>
            <consortium name="DOE Joint Genome Institute"/>
            <consortium name="Mycorrhizal Genomics Consortium"/>
            <person name="Kohler A."/>
            <person name="Kuo A."/>
            <person name="Nagy L.G."/>
            <person name="Floudas D."/>
            <person name="Copeland A."/>
            <person name="Barry K.W."/>
            <person name="Cichocki N."/>
            <person name="Veneault-Fourrey C."/>
            <person name="LaButti K."/>
            <person name="Lindquist E.A."/>
            <person name="Lipzen A."/>
            <person name="Lundell T."/>
            <person name="Morin E."/>
            <person name="Murat C."/>
            <person name="Riley R."/>
            <person name="Ohm R."/>
            <person name="Sun H."/>
            <person name="Tunlid A."/>
            <person name="Henrissat B."/>
            <person name="Grigoriev I.V."/>
            <person name="Hibbett D.S."/>
            <person name="Martin F."/>
        </authorList>
    </citation>
    <scope>NUCLEOTIDE SEQUENCE [LARGE SCALE GENOMIC DNA]</scope>
    <source>
        <strain evidence="2 3">Koide BX008</strain>
    </source>
</reference>
<dbReference type="InParanoid" id="A0A0C2WWI4"/>
<feature type="region of interest" description="Disordered" evidence="1">
    <location>
        <begin position="53"/>
        <end position="72"/>
    </location>
</feature>
<protein>
    <submittedName>
        <fullName evidence="2">Uncharacterized protein</fullName>
    </submittedName>
</protein>
<feature type="compositionally biased region" description="Polar residues" evidence="1">
    <location>
        <begin position="62"/>
        <end position="72"/>
    </location>
</feature>
<accession>A0A0C2WWI4</accession>
<dbReference type="EMBL" id="KN818288">
    <property type="protein sequence ID" value="KIL61176.1"/>
    <property type="molecule type" value="Genomic_DNA"/>
</dbReference>
<proteinExistence type="predicted"/>
<dbReference type="AlphaFoldDB" id="A0A0C2WWI4"/>
<sequence>MCYIIQTHHLVLFFCTRTHPVLPLIVILPRFLHIPGRLHEKWLKVTILGTSTGSRNIGEEWSPSSWEKLSWQ</sequence>
<gene>
    <name evidence="2" type="ORF">M378DRAFT_867942</name>
</gene>
<evidence type="ECO:0000256" key="1">
    <source>
        <dbReference type="SAM" id="MobiDB-lite"/>
    </source>
</evidence>
<dbReference type="Proteomes" id="UP000054549">
    <property type="component" value="Unassembled WGS sequence"/>
</dbReference>
<evidence type="ECO:0000313" key="3">
    <source>
        <dbReference type="Proteomes" id="UP000054549"/>
    </source>
</evidence>
<dbReference type="HOGENOM" id="CLU_2721711_0_0_1"/>
<keyword evidence="3" id="KW-1185">Reference proteome</keyword>
<name>A0A0C2WWI4_AMAMK</name>
<evidence type="ECO:0000313" key="2">
    <source>
        <dbReference type="EMBL" id="KIL61176.1"/>
    </source>
</evidence>